<proteinExistence type="predicted"/>
<dbReference type="CDD" id="cd10170">
    <property type="entry name" value="ASKHA_NBD_HSP70"/>
    <property type="match status" value="1"/>
</dbReference>
<dbReference type="KEGG" id="fgr:FGSG_04640"/>
<evidence type="ECO:0000313" key="2">
    <source>
        <dbReference type="EnsemblFungi" id="CEF79685"/>
    </source>
</evidence>
<dbReference type="PANTHER" id="PTHR42749:SF8">
    <property type="entry name" value="HSP70 FAMILY PROTEIN (AFU_ORTHOLOGUE AFUA_3G13740)"/>
    <property type="match status" value="1"/>
</dbReference>
<dbReference type="Gene3D" id="3.30.420.40">
    <property type="match status" value="1"/>
</dbReference>
<sequence length="671" mass="76165">MTLGRENLSSHQPQHEERDGPINLGLLNGADSQSLEKRLIIAIDFGTTYSSVSYVEIPEDCPSDSVDSRSICSIARYPESTDFNSDDRMLREVPSEVIYPLDRHFRDRHALIRSQEGLGNEPGDEDQEESIPDVTNNGLRDVEPLDDDGDTTMDMDVSGQFHWGYGVHELRAIPAMHSDPTNLPLSRFKLLLDDSPMTAKVRQGLNIPLDKLKSRKVVDGPLHVIADYLTYLLDHTRSELRSLGYQDSCPKEMVLCVPAIWSQQACRDMQKCLAVAMKGANFRGADVQNNSIENLFIVSEPEAAAAYMLDNSPEIRLTGYRRRYSRRKYLSSGLHGSSYLNEDFKEYLSELLSEEKYLERGAQTIDGIIEQIMIQQFEPRIKRNFNVFQRSTTKRFAVDGGLRDNPDKGFQRGYIQMSTIFMKHLEAIFEIVRSQLDAALSSGCKVEKVVLIGGFGASISLRDYLEKRLAEYSQQNNCHVKLLRPRDRIQLVNAVSAGAVLRAMNKNNGPERIARSSYGILRAEPFGEHPEHEGMKPSYDKHDGLPYIKKTIDWVLKLGLPVPSVWNCEPFTCSHTFDVWPIRPLICREILLSHHNNTGAQKVGEIVVDFSDLREKGLKPVEPVIYEDGRTVGKKHYRVNFTMVIQVVDRDLRFKKKCRINISSGFRPGVR</sequence>
<organism evidence="2">
    <name type="scientific">Gibberella zeae (strain ATCC MYA-4620 / CBS 123657 / FGSC 9075 / NRRL 31084 / PH-1)</name>
    <name type="common">Wheat head blight fungus</name>
    <name type="synonym">Fusarium graminearum</name>
    <dbReference type="NCBI Taxonomy" id="229533"/>
    <lineage>
        <taxon>Eukaryota</taxon>
        <taxon>Fungi</taxon>
        <taxon>Dikarya</taxon>
        <taxon>Ascomycota</taxon>
        <taxon>Pezizomycotina</taxon>
        <taxon>Sordariomycetes</taxon>
        <taxon>Hypocreomycetidae</taxon>
        <taxon>Hypocreales</taxon>
        <taxon>Nectriaceae</taxon>
        <taxon>Fusarium</taxon>
    </lineage>
</organism>
<reference evidence="2" key="3">
    <citation type="submission" date="2017-01" db="UniProtKB">
        <authorList>
            <consortium name="EnsemblFungi"/>
        </authorList>
    </citation>
    <scope>IDENTIFICATION</scope>
    <source>
        <strain evidence="2">PH-1 / ATCC MYA-4620 / FGSC 9075 / NRRL 31084</strain>
    </source>
</reference>
<dbReference type="InterPro" id="IPR043129">
    <property type="entry name" value="ATPase_NBD"/>
</dbReference>
<dbReference type="PANTHER" id="PTHR42749">
    <property type="entry name" value="CELL SHAPE-DETERMINING PROTEIN MREB"/>
    <property type="match status" value="1"/>
</dbReference>
<evidence type="ECO:0008006" key="3">
    <source>
        <dbReference type="Google" id="ProtNLM"/>
    </source>
</evidence>
<dbReference type="EMBL" id="HG970333">
    <property type="status" value="NOT_ANNOTATED_CDS"/>
    <property type="molecule type" value="Genomic_DNA"/>
</dbReference>
<protein>
    <recommendedName>
        <fullName evidence="3">Hsp70 protein</fullName>
    </recommendedName>
</protein>
<name>I1RL57_GIBZE</name>
<evidence type="ECO:0000256" key="1">
    <source>
        <dbReference type="SAM" id="MobiDB-lite"/>
    </source>
</evidence>
<dbReference type="HOGENOM" id="CLU_009958_2_1_1"/>
<reference evidence="2" key="1">
    <citation type="journal article" date="2007" name="Science">
        <title>The Fusarium graminearum genome reveals a link between localized polymorphism and pathogen specialization.</title>
        <authorList>
            <person name="Cuomo C.A."/>
            <person name="Gueldener U."/>
            <person name="Xu J.-R."/>
            <person name="Trail F."/>
            <person name="Turgeon B.G."/>
            <person name="Di Pietro A."/>
            <person name="Walton J.D."/>
            <person name="Ma L.-J."/>
            <person name="Baker S.E."/>
            <person name="Rep M."/>
            <person name="Adam G."/>
            <person name="Antoniw J."/>
            <person name="Baldwin T."/>
            <person name="Calvo S.E."/>
            <person name="Chang Y.-L."/>
            <person name="DeCaprio D."/>
            <person name="Gale L.R."/>
            <person name="Gnerre S."/>
            <person name="Goswami R.S."/>
            <person name="Hammond-Kosack K."/>
            <person name="Harris L.J."/>
            <person name="Hilburn K."/>
            <person name="Kennell J.C."/>
            <person name="Kroken S."/>
            <person name="Magnuson J.K."/>
            <person name="Mannhaupt G."/>
            <person name="Mauceli E.W."/>
            <person name="Mewes H.-W."/>
            <person name="Mitterbauer R."/>
            <person name="Muehlbauer G."/>
            <person name="Muensterkoetter M."/>
            <person name="Nelson D."/>
            <person name="O'Donnell K."/>
            <person name="Ouellet T."/>
            <person name="Qi W."/>
            <person name="Quesneville H."/>
            <person name="Roncero M.I.G."/>
            <person name="Seong K.-Y."/>
            <person name="Tetko I.V."/>
            <person name="Urban M."/>
            <person name="Waalwijk C."/>
            <person name="Ward T.J."/>
            <person name="Yao J."/>
            <person name="Birren B.W."/>
            <person name="Kistler H.C."/>
        </authorList>
    </citation>
    <scope>NUCLEOTIDE SEQUENCE [LARGE SCALE GENOMIC DNA]</scope>
    <source>
        <strain evidence="2">PH-1 / ATCC MYA-4620 / FGSC 9075 / NRRL 31084</strain>
    </source>
</reference>
<accession>I1RL57</accession>
<accession>A0A098DMJ7</accession>
<dbReference type="SUPFAM" id="SSF53067">
    <property type="entry name" value="Actin-like ATPase domain"/>
    <property type="match status" value="2"/>
</dbReference>
<feature type="region of interest" description="Disordered" evidence="1">
    <location>
        <begin position="113"/>
        <end position="144"/>
    </location>
</feature>
<feature type="region of interest" description="Disordered" evidence="1">
    <location>
        <begin position="1"/>
        <end position="25"/>
    </location>
</feature>
<feature type="compositionally biased region" description="Acidic residues" evidence="1">
    <location>
        <begin position="122"/>
        <end position="131"/>
    </location>
</feature>
<dbReference type="OrthoDB" id="2963168at2759"/>
<dbReference type="EnsemblFungi" id="CEF79685">
    <property type="protein sequence ID" value="CEF79685"/>
    <property type="gene ID" value="FGRRES_04640"/>
</dbReference>
<gene>
    <name evidence="2" type="primary">FG04640.1</name>
</gene>
<reference evidence="2" key="2">
    <citation type="journal article" date="2010" name="Nature">
        <title>Comparative genomics reveals mobile pathogenicity chromosomes in Fusarium.</title>
        <authorList>
            <person name="Ma L.J."/>
            <person name="van der Does H.C."/>
            <person name="Borkovich K.A."/>
            <person name="Coleman J.J."/>
            <person name="Daboussi M.J."/>
            <person name="Di Pietro A."/>
            <person name="Dufresne M."/>
            <person name="Freitag M."/>
            <person name="Grabherr M."/>
            <person name="Henrissat B."/>
            <person name="Houterman P.M."/>
            <person name="Kang S."/>
            <person name="Shim W.B."/>
            <person name="Woloshuk C."/>
            <person name="Xie X."/>
            <person name="Xu J.R."/>
            <person name="Antoniw J."/>
            <person name="Baker S.E."/>
            <person name="Bluhm B.H."/>
            <person name="Breakspear A."/>
            <person name="Brown D.W."/>
            <person name="Butchko R.A."/>
            <person name="Chapman S."/>
            <person name="Coulson R."/>
            <person name="Coutinho P.M."/>
            <person name="Danchin E.G."/>
            <person name="Diener A."/>
            <person name="Gale L.R."/>
            <person name="Gardiner D.M."/>
            <person name="Goff S."/>
            <person name="Hammond-Kosack K.E."/>
            <person name="Hilburn K."/>
            <person name="Hua-Van A."/>
            <person name="Jonkers W."/>
            <person name="Kazan K."/>
            <person name="Kodira C.D."/>
            <person name="Koehrsen M."/>
            <person name="Kumar L."/>
            <person name="Lee Y.H."/>
            <person name="Li L."/>
            <person name="Manners J.M."/>
            <person name="Miranda-Saavedra D."/>
            <person name="Mukherjee M."/>
            <person name="Park G."/>
            <person name="Park J."/>
            <person name="Park S.Y."/>
            <person name="Proctor R.H."/>
            <person name="Regev A."/>
            <person name="Ruiz-Roldan M.C."/>
            <person name="Sain D."/>
            <person name="Sakthikumar S."/>
            <person name="Sykes S."/>
            <person name="Schwartz D.C."/>
            <person name="Turgeon B.G."/>
            <person name="Wapinski I."/>
            <person name="Yoder O."/>
            <person name="Young S."/>
            <person name="Zeng Q."/>
            <person name="Zhou S."/>
            <person name="Galagan J."/>
            <person name="Cuomo C.A."/>
            <person name="Kistler H.C."/>
            <person name="Rep M."/>
        </authorList>
    </citation>
    <scope>GENOME REANNOTATION</scope>
    <source>
        <strain evidence="2">PH-1 / ATCC MYA-4620 / FGSC 9075 / NRRL 31084</strain>
    </source>
</reference>
<dbReference type="RefSeq" id="XP_011320932.1">
    <property type="nucleotide sequence ID" value="XM_011322630.1"/>
</dbReference>
<dbReference type="AlphaFoldDB" id="I1RL57"/>